<comment type="caution">
    <text evidence="7">The sequence shown here is derived from an EMBL/GenBank/DDBJ whole genome shotgun (WGS) entry which is preliminary data.</text>
</comment>
<comment type="subcellular location">
    <subcellularLocation>
        <location evidence="1">Membrane</location>
        <topology evidence="1">Multi-pass membrane protein</topology>
    </subcellularLocation>
</comment>
<feature type="transmembrane region" description="Helical" evidence="6">
    <location>
        <begin position="391"/>
        <end position="411"/>
    </location>
</feature>
<feature type="transmembrane region" description="Helical" evidence="6">
    <location>
        <begin position="95"/>
        <end position="115"/>
    </location>
</feature>
<keyword evidence="4 6" id="KW-1133">Transmembrane helix</keyword>
<feature type="transmembrane region" description="Helical" evidence="6">
    <location>
        <begin position="34"/>
        <end position="54"/>
    </location>
</feature>
<feature type="transmembrane region" description="Helical" evidence="6">
    <location>
        <begin position="66"/>
        <end position="83"/>
    </location>
</feature>
<evidence type="ECO:0000256" key="1">
    <source>
        <dbReference type="ARBA" id="ARBA00004141"/>
    </source>
</evidence>
<dbReference type="SUPFAM" id="SSF103473">
    <property type="entry name" value="MFS general substrate transporter"/>
    <property type="match status" value="1"/>
</dbReference>
<sequence>MTKRHISNFDPEDGAAWEVGNAAIARRNLIWSTASTHVAFSIWSLWSVVVLFMPESVYGIKAGDKLLLAAVATLIGGCARVPYVRANAKFGGRDWAVFSSLILLIPTVGTLLLLVNPGKPLWMYMVCAALTGLGGGNYAAALANVDAFYPQRLKGIALGLCGGIGNLGVAAIQLVGLVVLATVGNTKPELVCAIYLVLLAVVGVCSALWMDNLDHGRQEVGGIRSILSVPDSWIVSALYCAAFGSFIGFAFAFAQVLHATFEKAGHSPAEAALYAARIAFLGPLLGALSRIYGGRVADRRGGGRVTLVVFLGMIVASAVLVITSTIDDHNSRASTSTIVFYIVAFMVLFFLAGMGNGSVLKMIPSIFEARSRSLDGSEAERRHWARSHSGALIGFSTAVGALGGVAINLILRQAYASFASETPAFWVFLASYCAAAGLTWVMYVRRPPLDRRAQRAAVARDTEKVSA</sequence>
<dbReference type="Proteomes" id="UP000321797">
    <property type="component" value="Unassembled WGS sequence"/>
</dbReference>
<feature type="transmembrane region" description="Helical" evidence="6">
    <location>
        <begin position="232"/>
        <end position="254"/>
    </location>
</feature>
<organism evidence="7 8">
    <name type="scientific">Mycolicibacter arupensis</name>
    <dbReference type="NCBI Taxonomy" id="342002"/>
    <lineage>
        <taxon>Bacteria</taxon>
        <taxon>Bacillati</taxon>
        <taxon>Actinomycetota</taxon>
        <taxon>Actinomycetes</taxon>
        <taxon>Mycobacteriales</taxon>
        <taxon>Mycobacteriaceae</taxon>
        <taxon>Mycolicibacter</taxon>
    </lineage>
</organism>
<evidence type="ECO:0000256" key="3">
    <source>
        <dbReference type="ARBA" id="ARBA00022692"/>
    </source>
</evidence>
<feature type="transmembrane region" description="Helical" evidence="6">
    <location>
        <begin position="155"/>
        <end position="181"/>
    </location>
</feature>
<dbReference type="GO" id="GO:0015112">
    <property type="term" value="F:nitrate transmembrane transporter activity"/>
    <property type="evidence" value="ECO:0007669"/>
    <property type="project" value="InterPro"/>
</dbReference>
<dbReference type="EMBL" id="SSGD01000006">
    <property type="protein sequence ID" value="TXI60180.1"/>
    <property type="molecule type" value="Genomic_DNA"/>
</dbReference>
<evidence type="ECO:0000256" key="4">
    <source>
        <dbReference type="ARBA" id="ARBA00022989"/>
    </source>
</evidence>
<keyword evidence="5 6" id="KW-0472">Membrane</keyword>
<dbReference type="InterPro" id="IPR011701">
    <property type="entry name" value="MFS"/>
</dbReference>
<dbReference type="AlphaFoldDB" id="A0A5C7YE43"/>
<evidence type="ECO:0000256" key="2">
    <source>
        <dbReference type="ARBA" id="ARBA00008432"/>
    </source>
</evidence>
<protein>
    <submittedName>
        <fullName evidence="7">NarK/NasA family nitrate transporter</fullName>
    </submittedName>
</protein>
<evidence type="ECO:0000313" key="7">
    <source>
        <dbReference type="EMBL" id="TXI60180.1"/>
    </source>
</evidence>
<proteinExistence type="inferred from homology"/>
<evidence type="ECO:0000256" key="5">
    <source>
        <dbReference type="ARBA" id="ARBA00023136"/>
    </source>
</evidence>
<name>A0A5C7YE43_9MYCO</name>
<reference evidence="7 8" key="1">
    <citation type="submission" date="2018-09" db="EMBL/GenBank/DDBJ databases">
        <title>Metagenome Assembled Genomes from an Advanced Water Purification Facility.</title>
        <authorList>
            <person name="Stamps B.W."/>
            <person name="Spear J.R."/>
        </authorList>
    </citation>
    <scope>NUCLEOTIDE SEQUENCE [LARGE SCALE GENOMIC DNA]</scope>
    <source>
        <strain evidence="7">Bin_29_2</strain>
    </source>
</reference>
<feature type="transmembrane region" description="Helical" evidence="6">
    <location>
        <begin position="423"/>
        <end position="444"/>
    </location>
</feature>
<dbReference type="InterPro" id="IPR044772">
    <property type="entry name" value="NO3_transporter"/>
</dbReference>
<comment type="similarity">
    <text evidence="2">Belongs to the major facilitator superfamily. Nitrate/nitrite porter (TC 2.A.1.8) family.</text>
</comment>
<feature type="transmembrane region" description="Helical" evidence="6">
    <location>
        <begin position="193"/>
        <end position="211"/>
    </location>
</feature>
<feature type="transmembrane region" description="Helical" evidence="6">
    <location>
        <begin position="338"/>
        <end position="360"/>
    </location>
</feature>
<accession>A0A5C7YE43</accession>
<dbReference type="GO" id="GO:0016020">
    <property type="term" value="C:membrane"/>
    <property type="evidence" value="ECO:0007669"/>
    <property type="project" value="UniProtKB-SubCell"/>
</dbReference>
<dbReference type="InterPro" id="IPR036259">
    <property type="entry name" value="MFS_trans_sf"/>
</dbReference>
<gene>
    <name evidence="7" type="ORF">E6Q54_00715</name>
</gene>
<dbReference type="Pfam" id="PF07690">
    <property type="entry name" value="MFS_1"/>
    <property type="match status" value="1"/>
</dbReference>
<keyword evidence="3 6" id="KW-0812">Transmembrane</keyword>
<evidence type="ECO:0000256" key="6">
    <source>
        <dbReference type="SAM" id="Phobius"/>
    </source>
</evidence>
<dbReference type="PANTHER" id="PTHR23515">
    <property type="entry name" value="HIGH-AFFINITY NITRATE TRANSPORTER 2.3"/>
    <property type="match status" value="1"/>
</dbReference>
<evidence type="ECO:0000313" key="8">
    <source>
        <dbReference type="Proteomes" id="UP000321797"/>
    </source>
</evidence>
<feature type="transmembrane region" description="Helical" evidence="6">
    <location>
        <begin position="121"/>
        <end position="143"/>
    </location>
</feature>
<dbReference type="Gene3D" id="1.20.1250.20">
    <property type="entry name" value="MFS general substrate transporter like domains"/>
    <property type="match status" value="1"/>
</dbReference>
<feature type="transmembrane region" description="Helical" evidence="6">
    <location>
        <begin position="274"/>
        <end position="293"/>
    </location>
</feature>
<dbReference type="RefSeq" id="WP_276758856.1">
    <property type="nucleotide sequence ID" value="NZ_SSGD01000006.1"/>
</dbReference>
<feature type="transmembrane region" description="Helical" evidence="6">
    <location>
        <begin position="305"/>
        <end position="326"/>
    </location>
</feature>